<gene>
    <name evidence="2" type="ORF">CSUB01_07058</name>
</gene>
<dbReference type="AlphaFoldDB" id="A0A066XP50"/>
<evidence type="ECO:0000256" key="1">
    <source>
        <dbReference type="SAM" id="MobiDB-lite"/>
    </source>
</evidence>
<protein>
    <submittedName>
        <fullName evidence="2">Uncharacterized protein</fullName>
    </submittedName>
</protein>
<feature type="region of interest" description="Disordered" evidence="1">
    <location>
        <begin position="55"/>
        <end position="75"/>
    </location>
</feature>
<accession>A0A066XP50</accession>
<dbReference type="EMBL" id="JMSE01000776">
    <property type="protein sequence ID" value="KDN67765.1"/>
    <property type="molecule type" value="Genomic_DNA"/>
</dbReference>
<dbReference type="Proteomes" id="UP000027238">
    <property type="component" value="Unassembled WGS sequence"/>
</dbReference>
<reference evidence="3" key="1">
    <citation type="journal article" date="2014" name="Genome Announc.">
        <title>Draft genome sequence of Colletotrichum sublineola, a destructive pathogen of cultivated sorghum.</title>
        <authorList>
            <person name="Baroncelli R."/>
            <person name="Sanz-Martin J.M."/>
            <person name="Rech G.E."/>
            <person name="Sukno S.A."/>
            <person name="Thon M.R."/>
        </authorList>
    </citation>
    <scope>NUCLEOTIDE SEQUENCE [LARGE SCALE GENOMIC DNA]</scope>
    <source>
        <strain evidence="3">TX430BB</strain>
    </source>
</reference>
<name>A0A066XP50_COLSU</name>
<keyword evidence="3" id="KW-1185">Reference proteome</keyword>
<proteinExistence type="predicted"/>
<evidence type="ECO:0000313" key="3">
    <source>
        <dbReference type="Proteomes" id="UP000027238"/>
    </source>
</evidence>
<sequence>MSPFRQNPSMFTSSRCLSPIAELGYRSHQHEDVERIIIYRSRFGSFHIHWDHSPLSSKPSTEYPATPKSSSGPSVSSRYDVGCVSFDYGSFFLPIVWPSSSRPKPGTEYIRSSDIVVLRAVAPPPHPSLPLAKHVTPGIPNPVYVVVQKAIDLQPGQLLHGVMSSIDPQLINGAYVDIGRAIVMWCVVGVEEMAMR</sequence>
<organism evidence="2 3">
    <name type="scientific">Colletotrichum sublineola</name>
    <name type="common">Sorghum anthracnose fungus</name>
    <dbReference type="NCBI Taxonomy" id="1173701"/>
    <lineage>
        <taxon>Eukaryota</taxon>
        <taxon>Fungi</taxon>
        <taxon>Dikarya</taxon>
        <taxon>Ascomycota</taxon>
        <taxon>Pezizomycotina</taxon>
        <taxon>Sordariomycetes</taxon>
        <taxon>Hypocreomycetidae</taxon>
        <taxon>Glomerellales</taxon>
        <taxon>Glomerellaceae</taxon>
        <taxon>Colletotrichum</taxon>
        <taxon>Colletotrichum graminicola species complex</taxon>
    </lineage>
</organism>
<evidence type="ECO:0000313" key="2">
    <source>
        <dbReference type="EMBL" id="KDN67765.1"/>
    </source>
</evidence>
<dbReference type="HOGENOM" id="CLU_1390147_0_0_1"/>
<comment type="caution">
    <text evidence="2">The sequence shown here is derived from an EMBL/GenBank/DDBJ whole genome shotgun (WGS) entry which is preliminary data.</text>
</comment>